<protein>
    <recommendedName>
        <fullName evidence="4">Membrane protein insertion efficiency factor YidD</fullName>
    </recommendedName>
</protein>
<keyword evidence="1" id="KW-1133">Transmembrane helix</keyword>
<dbReference type="InterPro" id="IPR002696">
    <property type="entry name" value="Membr_insert_effic_factor_YidD"/>
</dbReference>
<reference evidence="2 3" key="1">
    <citation type="journal article" date="2017" name="Front. Genet.">
        <title>Draft sequencing of the heterozygous diploid genome of Satsuma (Citrus unshiu Marc.) using a hybrid assembly approach.</title>
        <authorList>
            <person name="Shimizu T."/>
            <person name="Tanizawa Y."/>
            <person name="Mochizuki T."/>
            <person name="Nagasaki H."/>
            <person name="Yoshioka T."/>
            <person name="Toyoda A."/>
            <person name="Fujiyama A."/>
            <person name="Kaminuma E."/>
            <person name="Nakamura Y."/>
        </authorList>
    </citation>
    <scope>NUCLEOTIDE SEQUENCE [LARGE SCALE GENOMIC DNA]</scope>
    <source>
        <strain evidence="3">cv. Miyagawa wase</strain>
    </source>
</reference>
<dbReference type="PANTHER" id="PTHR33383">
    <property type="entry name" value="MEMBRANE PROTEIN INSERTION EFFICIENCY FACTOR-RELATED"/>
    <property type="match status" value="1"/>
</dbReference>
<organism evidence="2 3">
    <name type="scientific">Citrus unshiu</name>
    <name type="common">Satsuma mandarin</name>
    <name type="synonym">Citrus nobilis var. unshiu</name>
    <dbReference type="NCBI Taxonomy" id="55188"/>
    <lineage>
        <taxon>Eukaryota</taxon>
        <taxon>Viridiplantae</taxon>
        <taxon>Streptophyta</taxon>
        <taxon>Embryophyta</taxon>
        <taxon>Tracheophyta</taxon>
        <taxon>Spermatophyta</taxon>
        <taxon>Magnoliopsida</taxon>
        <taxon>eudicotyledons</taxon>
        <taxon>Gunneridae</taxon>
        <taxon>Pentapetalae</taxon>
        <taxon>rosids</taxon>
        <taxon>malvids</taxon>
        <taxon>Sapindales</taxon>
        <taxon>Rutaceae</taxon>
        <taxon>Aurantioideae</taxon>
        <taxon>Citrus</taxon>
    </lineage>
</organism>
<proteinExistence type="predicted"/>
<dbReference type="InterPro" id="IPR023213">
    <property type="entry name" value="CAT-like_dom_sf"/>
</dbReference>
<dbReference type="EMBL" id="BDQV01000041">
    <property type="protein sequence ID" value="GAY47928.1"/>
    <property type="molecule type" value="Genomic_DNA"/>
</dbReference>
<keyword evidence="1" id="KW-0812">Transmembrane</keyword>
<feature type="non-terminal residue" evidence="2">
    <location>
        <position position="1"/>
    </location>
</feature>
<name>A0A2H5P6G6_CITUN</name>
<feature type="transmembrane region" description="Helical" evidence="1">
    <location>
        <begin position="146"/>
        <end position="165"/>
    </location>
</feature>
<dbReference type="SMART" id="SM01234">
    <property type="entry name" value="Haemolytic"/>
    <property type="match status" value="1"/>
</dbReference>
<evidence type="ECO:0008006" key="4">
    <source>
        <dbReference type="Google" id="ProtNLM"/>
    </source>
</evidence>
<keyword evidence="1" id="KW-0472">Membrane</keyword>
<comment type="caution">
    <text evidence="2">The sequence shown here is derived from an EMBL/GenBank/DDBJ whole genome shotgun (WGS) entry which is preliminary data.</text>
</comment>
<evidence type="ECO:0000256" key="1">
    <source>
        <dbReference type="SAM" id="Phobius"/>
    </source>
</evidence>
<dbReference type="PANTHER" id="PTHR33383:SF1">
    <property type="entry name" value="MEMBRANE PROTEIN INSERTION EFFICIENCY FACTOR-RELATED"/>
    <property type="match status" value="1"/>
</dbReference>
<dbReference type="Proteomes" id="UP000236630">
    <property type="component" value="Unassembled WGS sequence"/>
</dbReference>
<sequence length="354" mass="39683">FSSSKYHRKNQNHISAFRLPAKTKTHRIVTVRGLGTDSDPNTPQEDDKEVNSLGVRAALSMLSFYKSKSLSLFILLIFEFLVNSIKSLKWVLVKTGEISPLMPRSCRYVPTCSEYSMQAYKKYGVVKGSVLTAWRLCRCNPLGNSVALFSFLKFIFGTLLSVVYVDTNPNKRSLKSLPSFVDLDNLVQATFVLTCEDIKELRDNILSVLDKVNGNEVKKFDKLHLSTFVLTGAYVYSCMVKAKGAENNRDVLFGFTADYRKCLDLPIPMNYFGNCVGTRAMVAKTRDFMEETGVLFVAEKLSDMIKELEDGLTLEGFEEKLVKLMPMMKSVAQGAQGLGVIGSNRFDAYKSDFG</sequence>
<dbReference type="NCBIfam" id="TIGR00278">
    <property type="entry name" value="membrane protein insertion efficiency factor YidD"/>
    <property type="match status" value="1"/>
</dbReference>
<dbReference type="Pfam" id="PF01809">
    <property type="entry name" value="YidD"/>
    <property type="match status" value="1"/>
</dbReference>
<accession>A0A2H5P6G6</accession>
<gene>
    <name evidence="2" type="ORF">CUMW_108110</name>
</gene>
<dbReference type="Pfam" id="PF02458">
    <property type="entry name" value="Transferase"/>
    <property type="match status" value="1"/>
</dbReference>
<evidence type="ECO:0000313" key="2">
    <source>
        <dbReference type="EMBL" id="GAY47928.1"/>
    </source>
</evidence>
<evidence type="ECO:0000313" key="3">
    <source>
        <dbReference type="Proteomes" id="UP000236630"/>
    </source>
</evidence>
<keyword evidence="3" id="KW-1185">Reference proteome</keyword>
<dbReference type="AlphaFoldDB" id="A0A2H5P6G6"/>
<dbReference type="Gene3D" id="3.30.559.10">
    <property type="entry name" value="Chloramphenicol acetyltransferase-like domain"/>
    <property type="match status" value="1"/>
</dbReference>